<dbReference type="InterPro" id="IPR006311">
    <property type="entry name" value="TAT_signal"/>
</dbReference>
<dbReference type="Gene3D" id="3.40.190.10">
    <property type="entry name" value="Periplasmic binding protein-like II"/>
    <property type="match status" value="1"/>
</dbReference>
<name>A0A8J3MRW9_9CHLR</name>
<comment type="similarity">
    <text evidence="1">Belongs to the bacterial solute-binding protein 1 family.</text>
</comment>
<dbReference type="GO" id="GO:0055052">
    <property type="term" value="C:ATP-binding cassette (ABC) transporter complex, substrate-binding subunit-containing"/>
    <property type="evidence" value="ECO:0007669"/>
    <property type="project" value="TreeGrafter"/>
</dbReference>
<gene>
    <name evidence="4" type="ORF">KSX_08880</name>
</gene>
<comment type="caution">
    <text evidence="4">The sequence shown here is derived from an EMBL/GenBank/DDBJ whole genome shotgun (WGS) entry which is preliminary data.</text>
</comment>
<organism evidence="4 5">
    <name type="scientific">Ktedonospora formicarum</name>
    <dbReference type="NCBI Taxonomy" id="2778364"/>
    <lineage>
        <taxon>Bacteria</taxon>
        <taxon>Bacillati</taxon>
        <taxon>Chloroflexota</taxon>
        <taxon>Ktedonobacteria</taxon>
        <taxon>Ktedonobacterales</taxon>
        <taxon>Ktedonobacteraceae</taxon>
        <taxon>Ktedonospora</taxon>
    </lineage>
</organism>
<sequence length="452" mass="49430">MVSEQRLFSPDSEPVQSGHFTRRDFLGRAAALGLGATALASILSSCGTTALGAGKTHLTYWHLLGGGDGERMLEMVQKYQQANQDVDLEAVTLSWGTPYYTKLAMAAAGGRPPDVAILHMSRLPMYAGSGLLEPFDLSALASNNISQENFVAPVWQKAHYNNQLYAVPLDTHPLVMYYNIDVCQKAGLLDSTGKLLPFQGEDDVLNAFREAKKASGNLGISFPVGDPSSCWRVFCALYGQLDGPYFSADGKDFILDEDKATRVLDFLLRMSKEVGSTTADYAGSVALFSSGKAGFHWNGEWEVTTYQTQKTNFDMTLYPNIFGGQQTWADSHALVLPRQNAVDSQRRALSIKFISELLKNSQIWAQGGHIPTYLPVATSGEYQKLTPQSHYAEEAKHVVYDPSVWFAGAASEMETQAGAAFQAVIGGHLTPKQGVKQFRDAMIKQLKTPTPF</sequence>
<dbReference type="GO" id="GO:0015768">
    <property type="term" value="P:maltose transport"/>
    <property type="evidence" value="ECO:0007669"/>
    <property type="project" value="TreeGrafter"/>
</dbReference>
<dbReference type="Proteomes" id="UP000612362">
    <property type="component" value="Unassembled WGS sequence"/>
</dbReference>
<dbReference type="RefSeq" id="WP_220192234.1">
    <property type="nucleotide sequence ID" value="NZ_BNJF01000001.1"/>
</dbReference>
<proteinExistence type="inferred from homology"/>
<accession>A0A8J3MRW9</accession>
<reference evidence="4" key="1">
    <citation type="submission" date="2020-10" db="EMBL/GenBank/DDBJ databases">
        <title>Taxonomic study of unclassified bacteria belonging to the class Ktedonobacteria.</title>
        <authorList>
            <person name="Yabe S."/>
            <person name="Wang C.M."/>
            <person name="Zheng Y."/>
            <person name="Sakai Y."/>
            <person name="Cavaletti L."/>
            <person name="Monciardini P."/>
            <person name="Donadio S."/>
        </authorList>
    </citation>
    <scope>NUCLEOTIDE SEQUENCE</scope>
    <source>
        <strain evidence="4">SOSP1-1</strain>
    </source>
</reference>
<keyword evidence="2" id="KW-0813">Transport</keyword>
<dbReference type="GO" id="GO:0042956">
    <property type="term" value="P:maltodextrin transmembrane transport"/>
    <property type="evidence" value="ECO:0007669"/>
    <property type="project" value="TreeGrafter"/>
</dbReference>
<dbReference type="EMBL" id="BNJF01000001">
    <property type="protein sequence ID" value="GHO42725.1"/>
    <property type="molecule type" value="Genomic_DNA"/>
</dbReference>
<dbReference type="SUPFAM" id="SSF53850">
    <property type="entry name" value="Periplasmic binding protein-like II"/>
    <property type="match status" value="1"/>
</dbReference>
<dbReference type="InterPro" id="IPR006059">
    <property type="entry name" value="SBP"/>
</dbReference>
<evidence type="ECO:0000256" key="1">
    <source>
        <dbReference type="ARBA" id="ARBA00008520"/>
    </source>
</evidence>
<evidence type="ECO:0000313" key="5">
    <source>
        <dbReference type="Proteomes" id="UP000612362"/>
    </source>
</evidence>
<dbReference type="PROSITE" id="PS51318">
    <property type="entry name" value="TAT"/>
    <property type="match status" value="1"/>
</dbReference>
<dbReference type="AlphaFoldDB" id="A0A8J3MRW9"/>
<evidence type="ECO:0000256" key="3">
    <source>
        <dbReference type="ARBA" id="ARBA00022729"/>
    </source>
</evidence>
<keyword evidence="5" id="KW-1185">Reference proteome</keyword>
<keyword evidence="3" id="KW-0732">Signal</keyword>
<dbReference type="Pfam" id="PF01547">
    <property type="entry name" value="SBP_bac_1"/>
    <property type="match status" value="1"/>
</dbReference>
<dbReference type="PANTHER" id="PTHR30061:SF50">
    <property type="entry name" value="MALTOSE_MALTODEXTRIN-BINDING PERIPLASMIC PROTEIN"/>
    <property type="match status" value="1"/>
</dbReference>
<evidence type="ECO:0000313" key="4">
    <source>
        <dbReference type="EMBL" id="GHO42725.1"/>
    </source>
</evidence>
<protein>
    <submittedName>
        <fullName evidence="4">Carbohydrate-binding protein</fullName>
    </submittedName>
</protein>
<evidence type="ECO:0000256" key="2">
    <source>
        <dbReference type="ARBA" id="ARBA00022448"/>
    </source>
</evidence>
<dbReference type="GO" id="GO:1901982">
    <property type="term" value="F:maltose binding"/>
    <property type="evidence" value="ECO:0007669"/>
    <property type="project" value="TreeGrafter"/>
</dbReference>
<dbReference type="PANTHER" id="PTHR30061">
    <property type="entry name" value="MALTOSE-BINDING PERIPLASMIC PROTEIN"/>
    <property type="match status" value="1"/>
</dbReference>